<dbReference type="PROSITE" id="PS50879">
    <property type="entry name" value="RNASE_H_1"/>
    <property type="match status" value="1"/>
</dbReference>
<comment type="caution">
    <text evidence="2">The sequence shown here is derived from an EMBL/GenBank/DDBJ whole genome shotgun (WGS) entry which is preliminary data.</text>
</comment>
<feature type="domain" description="RNase H type-1" evidence="1">
    <location>
        <begin position="1"/>
        <end position="106"/>
    </location>
</feature>
<name>A0A8X7BFJ5_TRICX</name>
<sequence length="152" mass="17343">MEDNMRGYRLDNCCSIFTAEAIALYRALQLIDPKTPRKYCIYTDSMSVLEAIENYNDRCHPVVSDIIDITSRLPGKGCDIQLYWIPSHVGITGNEQADIVGRSATTELPLTVPLCDKKRVIQHRIDNAWQESWNLQTTNKLHCVKESLELCL</sequence>
<dbReference type="GO" id="GO:0003676">
    <property type="term" value="F:nucleic acid binding"/>
    <property type="evidence" value="ECO:0007669"/>
    <property type="project" value="InterPro"/>
</dbReference>
<accession>A0A8X7BFJ5</accession>
<evidence type="ECO:0000313" key="3">
    <source>
        <dbReference type="Proteomes" id="UP000887159"/>
    </source>
</evidence>
<dbReference type="EMBL" id="BMAU01021390">
    <property type="protein sequence ID" value="GFY29836.1"/>
    <property type="molecule type" value="Genomic_DNA"/>
</dbReference>
<dbReference type="AlphaFoldDB" id="A0A8X7BFJ5"/>
<dbReference type="InterPro" id="IPR002156">
    <property type="entry name" value="RNaseH_domain"/>
</dbReference>
<organism evidence="2 3">
    <name type="scientific">Trichonephila clavipes</name>
    <name type="common">Golden silk orbweaver</name>
    <name type="synonym">Nephila clavipes</name>
    <dbReference type="NCBI Taxonomy" id="2585209"/>
    <lineage>
        <taxon>Eukaryota</taxon>
        <taxon>Metazoa</taxon>
        <taxon>Ecdysozoa</taxon>
        <taxon>Arthropoda</taxon>
        <taxon>Chelicerata</taxon>
        <taxon>Arachnida</taxon>
        <taxon>Araneae</taxon>
        <taxon>Araneomorphae</taxon>
        <taxon>Entelegynae</taxon>
        <taxon>Araneoidea</taxon>
        <taxon>Nephilidae</taxon>
        <taxon>Trichonephila</taxon>
    </lineage>
</organism>
<evidence type="ECO:0000313" key="2">
    <source>
        <dbReference type="EMBL" id="GFY29836.1"/>
    </source>
</evidence>
<dbReference type="SUPFAM" id="SSF53098">
    <property type="entry name" value="Ribonuclease H-like"/>
    <property type="match status" value="1"/>
</dbReference>
<dbReference type="InterPro" id="IPR036397">
    <property type="entry name" value="RNaseH_sf"/>
</dbReference>
<protein>
    <submittedName>
        <fullName evidence="2">RNase H domain-containing protein</fullName>
    </submittedName>
</protein>
<reference evidence="2" key="1">
    <citation type="submission" date="2020-08" db="EMBL/GenBank/DDBJ databases">
        <title>Multicomponent nature underlies the extraordinary mechanical properties of spider dragline silk.</title>
        <authorList>
            <person name="Kono N."/>
            <person name="Nakamura H."/>
            <person name="Mori M."/>
            <person name="Yoshida Y."/>
            <person name="Ohtoshi R."/>
            <person name="Malay A.D."/>
            <person name="Moran D.A.P."/>
            <person name="Tomita M."/>
            <person name="Numata K."/>
            <person name="Arakawa K."/>
        </authorList>
    </citation>
    <scope>NUCLEOTIDE SEQUENCE</scope>
</reference>
<evidence type="ECO:0000259" key="1">
    <source>
        <dbReference type="PROSITE" id="PS50879"/>
    </source>
</evidence>
<dbReference type="InterPro" id="IPR012337">
    <property type="entry name" value="RNaseH-like_sf"/>
</dbReference>
<dbReference type="Proteomes" id="UP000887159">
    <property type="component" value="Unassembled WGS sequence"/>
</dbReference>
<dbReference type="Gene3D" id="3.30.420.10">
    <property type="entry name" value="Ribonuclease H-like superfamily/Ribonuclease H"/>
    <property type="match status" value="1"/>
</dbReference>
<gene>
    <name evidence="2" type="primary">NCL1_41912</name>
    <name evidence="2" type="ORF">TNCV_4071491</name>
</gene>
<dbReference type="GO" id="GO:0004523">
    <property type="term" value="F:RNA-DNA hybrid ribonuclease activity"/>
    <property type="evidence" value="ECO:0007669"/>
    <property type="project" value="InterPro"/>
</dbReference>
<proteinExistence type="predicted"/>
<dbReference type="Pfam" id="PF00075">
    <property type="entry name" value="RNase_H"/>
    <property type="match status" value="1"/>
</dbReference>
<keyword evidence="3" id="KW-1185">Reference proteome</keyword>
<dbReference type="CDD" id="cd09276">
    <property type="entry name" value="Rnase_HI_RT_non_LTR"/>
    <property type="match status" value="1"/>
</dbReference>